<feature type="signal peptide" evidence="1">
    <location>
        <begin position="1"/>
        <end position="24"/>
    </location>
</feature>
<sequence length="99" mass="10843">MYSFLPFFSVLVLIVSLIQSNATANSFIGSVGANIDYASRAGREEKIAMEMAVDNFYKSNGSKIMLKLVDSQGSATRAISSGNITLKFDVYTCYVSPYF</sequence>
<keyword evidence="1" id="KW-0732">Signal</keyword>
<evidence type="ECO:0000313" key="3">
    <source>
        <dbReference type="Proteomes" id="UP000541444"/>
    </source>
</evidence>
<reference evidence="2 3" key="1">
    <citation type="journal article" date="2020" name="IScience">
        <title>Genome Sequencing of the Endangered Kingdonia uniflora (Circaeasteraceae, Ranunculales) Reveals Potential Mechanisms of Evolutionary Specialization.</title>
        <authorList>
            <person name="Sun Y."/>
            <person name="Deng T."/>
            <person name="Zhang A."/>
            <person name="Moore M.J."/>
            <person name="Landis J.B."/>
            <person name="Lin N."/>
            <person name="Zhang H."/>
            <person name="Zhang X."/>
            <person name="Huang J."/>
            <person name="Zhang X."/>
            <person name="Sun H."/>
            <person name="Wang H."/>
        </authorList>
    </citation>
    <scope>NUCLEOTIDE SEQUENCE [LARGE SCALE GENOMIC DNA]</scope>
    <source>
        <strain evidence="2">TB1705</strain>
        <tissue evidence="2">Leaf</tissue>
    </source>
</reference>
<keyword evidence="3" id="KW-1185">Reference proteome</keyword>
<name>A0A7J7P733_9MAGN</name>
<accession>A0A7J7P733</accession>
<gene>
    <name evidence="2" type="ORF">GIB67_030464</name>
</gene>
<dbReference type="EMBL" id="JACGCM010000203">
    <property type="protein sequence ID" value="KAF6175246.1"/>
    <property type="molecule type" value="Genomic_DNA"/>
</dbReference>
<dbReference type="AlphaFoldDB" id="A0A7J7P733"/>
<organism evidence="2 3">
    <name type="scientific">Kingdonia uniflora</name>
    <dbReference type="NCBI Taxonomy" id="39325"/>
    <lineage>
        <taxon>Eukaryota</taxon>
        <taxon>Viridiplantae</taxon>
        <taxon>Streptophyta</taxon>
        <taxon>Embryophyta</taxon>
        <taxon>Tracheophyta</taxon>
        <taxon>Spermatophyta</taxon>
        <taxon>Magnoliopsida</taxon>
        <taxon>Ranunculales</taxon>
        <taxon>Circaeasteraceae</taxon>
        <taxon>Kingdonia</taxon>
    </lineage>
</organism>
<proteinExistence type="predicted"/>
<evidence type="ECO:0000256" key="1">
    <source>
        <dbReference type="SAM" id="SignalP"/>
    </source>
</evidence>
<dbReference type="OrthoDB" id="1429752at2759"/>
<comment type="caution">
    <text evidence="2">The sequence shown here is derived from an EMBL/GenBank/DDBJ whole genome shotgun (WGS) entry which is preliminary data.</text>
</comment>
<protein>
    <submittedName>
        <fullName evidence="2">Uncharacterized protein</fullName>
    </submittedName>
</protein>
<evidence type="ECO:0000313" key="2">
    <source>
        <dbReference type="EMBL" id="KAF6175246.1"/>
    </source>
</evidence>
<feature type="chain" id="PRO_5029721643" evidence="1">
    <location>
        <begin position="25"/>
        <end position="99"/>
    </location>
</feature>
<dbReference type="Proteomes" id="UP000541444">
    <property type="component" value="Unassembled WGS sequence"/>
</dbReference>